<dbReference type="PANTHER" id="PTHR43471:SF14">
    <property type="entry name" value="ABC-2 TYPE TRANSPORT SYSTEM PERMEASE PROTEIN"/>
    <property type="match status" value="1"/>
</dbReference>
<keyword evidence="3" id="KW-1185">Reference proteome</keyword>
<feature type="transmembrane region" description="Helical" evidence="1">
    <location>
        <begin position="44"/>
        <end position="65"/>
    </location>
</feature>
<accession>A0A1H9QAF7</accession>
<keyword evidence="1" id="KW-0472">Membrane</keyword>
<dbReference type="STRING" id="531814.SAMN04487944_106103"/>
<evidence type="ECO:0000313" key="2">
    <source>
        <dbReference type="EMBL" id="SER57511.1"/>
    </source>
</evidence>
<dbReference type="Proteomes" id="UP000199687">
    <property type="component" value="Unassembled WGS sequence"/>
</dbReference>
<dbReference type="GO" id="GO:0140359">
    <property type="term" value="F:ABC-type transporter activity"/>
    <property type="evidence" value="ECO:0007669"/>
    <property type="project" value="InterPro"/>
</dbReference>
<gene>
    <name evidence="2" type="ORF">SAMN04487944_106103</name>
</gene>
<dbReference type="AlphaFoldDB" id="A0A1H9QAF7"/>
<protein>
    <submittedName>
        <fullName evidence="2">ABC-2 type transport system permease protein</fullName>
    </submittedName>
</protein>
<dbReference type="Pfam" id="PF12679">
    <property type="entry name" value="ABC2_membrane_2"/>
    <property type="match status" value="1"/>
</dbReference>
<dbReference type="PANTHER" id="PTHR43471">
    <property type="entry name" value="ABC TRANSPORTER PERMEASE"/>
    <property type="match status" value="1"/>
</dbReference>
<dbReference type="EMBL" id="FOGL01000006">
    <property type="protein sequence ID" value="SER57511.1"/>
    <property type="molecule type" value="Genomic_DNA"/>
</dbReference>
<sequence>MQRIQSLKGIFSKWIYSSENNNRDYIPAFKAIVRKEFTDYLTSWRIIILLLLIVLTCAGSLYTAITTIQDALNVDEEAKNIARSSFLFLKLFTISDGTLPSFISFVTFLGPLLGIALGFDAINTERNKGTLSRLMAQPIPRDYVLNAKFTAALILNSLLFVALGLLVMALGTLILGIPPTLEEFFRMSCFLVLCIAYTAFWLNLGILFSVRFKQAATSALASIAIWLFFTMFYNMIVKVLSQTILNPENISSTEEALNKQEFVLNLMRLSPNYLYTESTTTLLSPSVRTLGPYTVEQSTGAIAGPLPLSQSLLLIWPQLTGLIAATLICFAVSYTIFMRQEIRSK</sequence>
<feature type="transmembrane region" description="Helical" evidence="1">
    <location>
        <begin position="315"/>
        <end position="337"/>
    </location>
</feature>
<feature type="transmembrane region" description="Helical" evidence="1">
    <location>
        <begin position="102"/>
        <end position="122"/>
    </location>
</feature>
<keyword evidence="1" id="KW-0812">Transmembrane</keyword>
<name>A0A1H9QAF7_9BACI</name>
<evidence type="ECO:0000313" key="3">
    <source>
        <dbReference type="Proteomes" id="UP000199687"/>
    </source>
</evidence>
<evidence type="ECO:0000256" key="1">
    <source>
        <dbReference type="SAM" id="Phobius"/>
    </source>
</evidence>
<feature type="transmembrane region" description="Helical" evidence="1">
    <location>
        <begin position="215"/>
        <end position="236"/>
    </location>
</feature>
<feature type="transmembrane region" description="Helical" evidence="1">
    <location>
        <begin position="184"/>
        <end position="208"/>
    </location>
</feature>
<reference evidence="2 3" key="1">
    <citation type="submission" date="2016-10" db="EMBL/GenBank/DDBJ databases">
        <authorList>
            <person name="de Groot N.N."/>
        </authorList>
    </citation>
    <scope>NUCLEOTIDE SEQUENCE [LARGE SCALE GENOMIC DNA]</scope>
    <source>
        <strain evidence="2 3">CGMCC 1.7727</strain>
    </source>
</reference>
<organism evidence="2 3">
    <name type="scientific">Gracilibacillus ureilyticus</name>
    <dbReference type="NCBI Taxonomy" id="531814"/>
    <lineage>
        <taxon>Bacteria</taxon>
        <taxon>Bacillati</taxon>
        <taxon>Bacillota</taxon>
        <taxon>Bacilli</taxon>
        <taxon>Bacillales</taxon>
        <taxon>Bacillaceae</taxon>
        <taxon>Gracilibacillus</taxon>
    </lineage>
</organism>
<proteinExistence type="predicted"/>
<keyword evidence="1" id="KW-1133">Transmembrane helix</keyword>
<dbReference type="GO" id="GO:0005886">
    <property type="term" value="C:plasma membrane"/>
    <property type="evidence" value="ECO:0007669"/>
    <property type="project" value="UniProtKB-SubCell"/>
</dbReference>
<feature type="transmembrane region" description="Helical" evidence="1">
    <location>
        <begin position="143"/>
        <end position="172"/>
    </location>
</feature>